<dbReference type="SUPFAM" id="SSF55729">
    <property type="entry name" value="Acyl-CoA N-acyltransferases (Nat)"/>
    <property type="match status" value="1"/>
</dbReference>
<dbReference type="AlphaFoldDB" id="A0A160TJL9"/>
<dbReference type="InterPro" id="IPR016181">
    <property type="entry name" value="Acyl_CoA_acyltransferase"/>
</dbReference>
<gene>
    <name evidence="2" type="ORF">MGWOODY_Smn3676</name>
</gene>
<dbReference type="GO" id="GO:0016747">
    <property type="term" value="F:acyltransferase activity, transferring groups other than amino-acyl groups"/>
    <property type="evidence" value="ECO:0007669"/>
    <property type="project" value="InterPro"/>
</dbReference>
<accession>A0A160TJL9</accession>
<dbReference type="Pfam" id="PF13527">
    <property type="entry name" value="Acetyltransf_9"/>
    <property type="match status" value="1"/>
</dbReference>
<dbReference type="Gene3D" id="3.40.630.30">
    <property type="match status" value="1"/>
</dbReference>
<reference evidence="2" key="1">
    <citation type="submission" date="2015-10" db="EMBL/GenBank/DDBJ databases">
        <authorList>
            <person name="Gilbert D.G."/>
        </authorList>
    </citation>
    <scope>NUCLEOTIDE SEQUENCE</scope>
</reference>
<feature type="domain" description="N-acetyltransferase" evidence="1">
    <location>
        <begin position="22"/>
        <end position="165"/>
    </location>
</feature>
<dbReference type="EMBL" id="CZQE01000239">
    <property type="protein sequence ID" value="CUS45300.1"/>
    <property type="molecule type" value="Genomic_DNA"/>
</dbReference>
<dbReference type="CDD" id="cd04301">
    <property type="entry name" value="NAT_SF"/>
    <property type="match status" value="1"/>
</dbReference>
<protein>
    <submittedName>
        <fullName evidence="2">PhnO protein</fullName>
    </submittedName>
</protein>
<proteinExistence type="predicted"/>
<dbReference type="PROSITE" id="PS51186">
    <property type="entry name" value="GNAT"/>
    <property type="match status" value="1"/>
</dbReference>
<name>A0A160TJL9_9ZZZZ</name>
<organism evidence="2">
    <name type="scientific">hydrothermal vent metagenome</name>
    <dbReference type="NCBI Taxonomy" id="652676"/>
    <lineage>
        <taxon>unclassified sequences</taxon>
        <taxon>metagenomes</taxon>
        <taxon>ecological metagenomes</taxon>
    </lineage>
</organism>
<dbReference type="InterPro" id="IPR000182">
    <property type="entry name" value="GNAT_dom"/>
</dbReference>
<evidence type="ECO:0000313" key="2">
    <source>
        <dbReference type="EMBL" id="CUS45300.1"/>
    </source>
</evidence>
<sequence length="186" mass="19823">MLYALRPVSRFCGGMRAEEIRMQIVQERPGDEAAIRTVTHAAFIGQPHSEQTEAAIVDALRVAGALTVSLVAIDGGVLVGHVAFSPVTIDGDDRGWFGLGPVSVAPARQREGIGSRLIARGLDDLTAQRARGCVVLGDPGYYRRFGFEPRPGLTYGGVPPEYFQALAFGGDNPVGEVEYHAGFGAR</sequence>
<evidence type="ECO:0000259" key="1">
    <source>
        <dbReference type="PROSITE" id="PS51186"/>
    </source>
</evidence>